<feature type="compositionally biased region" description="Pro residues" evidence="1">
    <location>
        <begin position="204"/>
        <end position="213"/>
    </location>
</feature>
<organism evidence="2 3">
    <name type="scientific">Marasmius crinis-equi</name>
    <dbReference type="NCBI Taxonomy" id="585013"/>
    <lineage>
        <taxon>Eukaryota</taxon>
        <taxon>Fungi</taxon>
        <taxon>Dikarya</taxon>
        <taxon>Basidiomycota</taxon>
        <taxon>Agaricomycotina</taxon>
        <taxon>Agaricomycetes</taxon>
        <taxon>Agaricomycetidae</taxon>
        <taxon>Agaricales</taxon>
        <taxon>Marasmiineae</taxon>
        <taxon>Marasmiaceae</taxon>
        <taxon>Marasmius</taxon>
    </lineage>
</organism>
<name>A0ABR3EZ36_9AGAR</name>
<accession>A0ABR3EZ36</accession>
<evidence type="ECO:0000313" key="3">
    <source>
        <dbReference type="Proteomes" id="UP001465976"/>
    </source>
</evidence>
<comment type="caution">
    <text evidence="2">The sequence shown here is derived from an EMBL/GenBank/DDBJ whole genome shotgun (WGS) entry which is preliminary data.</text>
</comment>
<feature type="region of interest" description="Disordered" evidence="1">
    <location>
        <begin position="188"/>
        <end position="215"/>
    </location>
</feature>
<protein>
    <submittedName>
        <fullName evidence="2">Uncharacterized protein</fullName>
    </submittedName>
</protein>
<reference evidence="2 3" key="1">
    <citation type="submission" date="2024-02" db="EMBL/GenBank/DDBJ databases">
        <title>A draft genome for the cacao thread blight pathogen Marasmius crinis-equi.</title>
        <authorList>
            <person name="Cohen S.P."/>
            <person name="Baruah I.K."/>
            <person name="Amoako-Attah I."/>
            <person name="Bukari Y."/>
            <person name="Meinhardt L.W."/>
            <person name="Bailey B.A."/>
        </authorList>
    </citation>
    <scope>NUCLEOTIDE SEQUENCE [LARGE SCALE GENOMIC DNA]</scope>
    <source>
        <strain evidence="2 3">GH-76</strain>
    </source>
</reference>
<keyword evidence="3" id="KW-1185">Reference proteome</keyword>
<evidence type="ECO:0000256" key="1">
    <source>
        <dbReference type="SAM" id="MobiDB-lite"/>
    </source>
</evidence>
<proteinExistence type="predicted"/>
<sequence>MAFVNGTGTFRVPDPTTGQLSIIGVTIEEERIIRFLMDALVDKSAIGPVWVRCLPCGKRVSLTGNMRFNHDKWLEHRCRCQDAQDALKMIEKEGSFRPARPLAPILYADESADREEAAHERGVHSCRLPWLQHIAKFEVWRGRDPWVTSPPPSPSPSLSPSPFAAPSKTSFYHHPRYSQQQALEMEMEMEMRSGRDSLTLPPLQSNPPPPPVRLPSVRELGIAHFQCRK</sequence>
<evidence type="ECO:0000313" key="2">
    <source>
        <dbReference type="EMBL" id="KAL0568193.1"/>
    </source>
</evidence>
<dbReference type="EMBL" id="JBAHYK010001395">
    <property type="protein sequence ID" value="KAL0568193.1"/>
    <property type="molecule type" value="Genomic_DNA"/>
</dbReference>
<gene>
    <name evidence="2" type="ORF">V5O48_013800</name>
</gene>
<dbReference type="Proteomes" id="UP001465976">
    <property type="component" value="Unassembled WGS sequence"/>
</dbReference>